<dbReference type="EMBL" id="GDHF01010449">
    <property type="protein sequence ID" value="JAI41865.1"/>
    <property type="molecule type" value="Transcribed_RNA"/>
</dbReference>
<protein>
    <submittedName>
        <fullName evidence="1">Uncharacterized protein</fullName>
    </submittedName>
</protein>
<reference evidence="1" key="1">
    <citation type="submission" date="2015-06" db="EMBL/GenBank/DDBJ databases">
        <authorList>
            <person name="Hoefler B.C."/>
            <person name="Straight P.D."/>
        </authorList>
    </citation>
    <scope>NUCLEOTIDE SEQUENCE</scope>
</reference>
<gene>
    <name evidence="1" type="ORF">c0_g1_i1</name>
</gene>
<accession>A0A0K8VTJ1</accession>
<feature type="non-terminal residue" evidence="1">
    <location>
        <position position="1"/>
    </location>
</feature>
<organism evidence="1">
    <name type="scientific">Bactrocera latifrons</name>
    <name type="common">Malaysian fruit fly</name>
    <name type="synonym">Chaetodacus latifrons</name>
    <dbReference type="NCBI Taxonomy" id="174628"/>
    <lineage>
        <taxon>Eukaryota</taxon>
        <taxon>Metazoa</taxon>
        <taxon>Ecdysozoa</taxon>
        <taxon>Arthropoda</taxon>
        <taxon>Hexapoda</taxon>
        <taxon>Insecta</taxon>
        <taxon>Pterygota</taxon>
        <taxon>Neoptera</taxon>
        <taxon>Endopterygota</taxon>
        <taxon>Diptera</taxon>
        <taxon>Brachycera</taxon>
        <taxon>Muscomorpha</taxon>
        <taxon>Tephritoidea</taxon>
        <taxon>Tephritidae</taxon>
        <taxon>Bactrocera</taxon>
        <taxon>Bactrocera</taxon>
    </lineage>
</organism>
<dbReference type="OrthoDB" id="7996582at2759"/>
<proteinExistence type="predicted"/>
<dbReference type="AlphaFoldDB" id="A0A0K8VTJ1"/>
<name>A0A0K8VTJ1_BACLA</name>
<evidence type="ECO:0000313" key="1">
    <source>
        <dbReference type="EMBL" id="JAI41865.1"/>
    </source>
</evidence>
<sequence length="259" mass="29203">ETYYNAYLFRIEILSSKMKKITVVVGVALLLMQVVNAFPHAKREAVEVAVNEENSIDSSPKDSVEVAVTGENSIDSSSEEDQASSEILVYVIGTVGKLSKWALESGSLLLKNTVKDLEKLPNKDELLQANITHMAKVAKEAEDFKLEEDGANIVELFDTMNSLSEVISDYEAMPDNSDLKLTLKTALENNGYKKFQNKFEEEIVDLVEEFDIVFGEYVKGLSPDEKLKQANVLNWYEEFTNETDEDKKLDKFGEIFDLF</sequence>